<evidence type="ECO:0000313" key="3">
    <source>
        <dbReference type="Proteomes" id="UP000188559"/>
    </source>
</evidence>
<gene>
    <name evidence="2" type="ORF">BLL37_16340</name>
</gene>
<feature type="region of interest" description="Disordered" evidence="1">
    <location>
        <begin position="141"/>
        <end position="173"/>
    </location>
</feature>
<evidence type="ECO:0000256" key="1">
    <source>
        <dbReference type="SAM" id="MobiDB-lite"/>
    </source>
</evidence>
<keyword evidence="3" id="KW-1185">Reference proteome</keyword>
<protein>
    <submittedName>
        <fullName evidence="2">Uncharacterized protein</fullName>
    </submittedName>
</protein>
<name>A0A1V2JHQ5_PSEAZ</name>
<dbReference type="AlphaFoldDB" id="A0A1V2JHQ5"/>
<dbReference type="Proteomes" id="UP000188559">
    <property type="component" value="Unassembled WGS sequence"/>
</dbReference>
<dbReference type="GeneID" id="57373661"/>
<dbReference type="EMBL" id="MNPV01000004">
    <property type="protein sequence ID" value="ONH44890.1"/>
    <property type="molecule type" value="Genomic_DNA"/>
</dbReference>
<organism evidence="2 3">
    <name type="scientific">Pseudomonas azotoformans</name>
    <dbReference type="NCBI Taxonomy" id="47878"/>
    <lineage>
        <taxon>Bacteria</taxon>
        <taxon>Pseudomonadati</taxon>
        <taxon>Pseudomonadota</taxon>
        <taxon>Gammaproteobacteria</taxon>
        <taxon>Pseudomonadales</taxon>
        <taxon>Pseudomonadaceae</taxon>
        <taxon>Pseudomonas</taxon>
    </lineage>
</organism>
<reference evidence="2 3" key="1">
    <citation type="submission" date="2016-10" db="EMBL/GenBank/DDBJ databases">
        <title>Pseudomonas lactis sp. nov. and Pseudomonas paralactis sp. nov., isolated from bovine raw milk.</title>
        <authorList>
            <person name="Von Neubeck M."/>
            <person name="Huptas C."/>
            <person name="Glueck C."/>
            <person name="Krewinkel M."/>
            <person name="Stoeckel M."/>
            <person name="Stressler T."/>
            <person name="Fischer L."/>
            <person name="Hinrichs J."/>
            <person name="Scherer S."/>
            <person name="Wenning M."/>
        </authorList>
    </citation>
    <scope>NUCLEOTIDE SEQUENCE [LARGE SCALE GENOMIC DNA]</scope>
    <source>
        <strain evidence="2 3">DSM 18862</strain>
    </source>
</reference>
<accession>A0A1V2JHQ5</accession>
<proteinExistence type="predicted"/>
<feature type="compositionally biased region" description="Low complexity" evidence="1">
    <location>
        <begin position="156"/>
        <end position="173"/>
    </location>
</feature>
<dbReference type="RefSeq" id="WP_071495736.1">
    <property type="nucleotide sequence ID" value="NZ_LT629702.1"/>
</dbReference>
<evidence type="ECO:0000313" key="2">
    <source>
        <dbReference type="EMBL" id="ONH44890.1"/>
    </source>
</evidence>
<comment type="caution">
    <text evidence="2">The sequence shown here is derived from an EMBL/GenBank/DDBJ whole genome shotgun (WGS) entry which is preliminary data.</text>
</comment>
<dbReference type="OrthoDB" id="6892850at2"/>
<sequence length="282" mass="31602">MLLRTLEIPDDQGQSLNAVLLCGFIANTSGQQFLVYSLNEKVADDLIKIYLAPMEGEGLERSMCSASSEDMMTATAALKRIIHDACSPQARQTDNSYSVLDLTDTHIHCTRANLHHSLKVSEHWLMKLLVFNPDAKQDIERSATPADAHAHPQEYSSPTTPLSSPSESQPSVPYRVISHTPTAQEALSHDVIEHAPAVEQEPTHSQKIETNLKSLIASVTQHKETLLSKFVMLDERMRELKQREEDMAVRERSFDRREEELIAGMNALKMAEEQLNSLMKDG</sequence>